<dbReference type="OrthoDB" id="9812921at2"/>
<keyword evidence="1" id="KW-0378">Hydrolase</keyword>
<dbReference type="InterPro" id="IPR029058">
    <property type="entry name" value="AB_hydrolase_fold"/>
</dbReference>
<protein>
    <submittedName>
        <fullName evidence="4">Prolyl oligopeptidase family serine peptidase</fullName>
    </submittedName>
</protein>
<evidence type="ECO:0000259" key="3">
    <source>
        <dbReference type="Pfam" id="PF00326"/>
    </source>
</evidence>
<dbReference type="Gene3D" id="3.40.50.1820">
    <property type="entry name" value="alpha/beta hydrolase"/>
    <property type="match status" value="1"/>
</dbReference>
<dbReference type="SUPFAM" id="SSF53474">
    <property type="entry name" value="alpha/beta-Hydrolases"/>
    <property type="match status" value="1"/>
</dbReference>
<organism evidence="4 5">
    <name type="scientific">Flagellimonas hadalis</name>
    <dbReference type="NCBI Taxonomy" id="2597517"/>
    <lineage>
        <taxon>Bacteria</taxon>
        <taxon>Pseudomonadati</taxon>
        <taxon>Bacteroidota</taxon>
        <taxon>Flavobacteriia</taxon>
        <taxon>Flavobacteriales</taxon>
        <taxon>Flavobacteriaceae</taxon>
        <taxon>Flagellimonas</taxon>
    </lineage>
</organism>
<feature type="domain" description="Peptidase S9 prolyl oligopeptidase catalytic" evidence="3">
    <location>
        <begin position="719"/>
        <end position="888"/>
    </location>
</feature>
<dbReference type="PANTHER" id="PTHR42776:SF27">
    <property type="entry name" value="DIPEPTIDYL PEPTIDASE FAMILY MEMBER 6"/>
    <property type="match status" value="1"/>
</dbReference>
<dbReference type="AlphaFoldDB" id="A0A5N5IX40"/>
<proteinExistence type="predicted"/>
<dbReference type="EMBL" id="VNIK02000005">
    <property type="protein sequence ID" value="KAB5488925.1"/>
    <property type="molecule type" value="Genomic_DNA"/>
</dbReference>
<evidence type="ECO:0000313" key="5">
    <source>
        <dbReference type="Proteomes" id="UP000319204"/>
    </source>
</evidence>
<evidence type="ECO:0000313" key="4">
    <source>
        <dbReference type="EMBL" id="KAB5488925.1"/>
    </source>
</evidence>
<dbReference type="GO" id="GO:0004252">
    <property type="term" value="F:serine-type endopeptidase activity"/>
    <property type="evidence" value="ECO:0007669"/>
    <property type="project" value="TreeGrafter"/>
</dbReference>
<evidence type="ECO:0000256" key="2">
    <source>
        <dbReference type="SAM" id="Phobius"/>
    </source>
</evidence>
<comment type="caution">
    <text evidence="4">The sequence shown here is derived from an EMBL/GenBank/DDBJ whole genome shotgun (WGS) entry which is preliminary data.</text>
</comment>
<keyword evidence="2" id="KW-1133">Transmembrane helix</keyword>
<dbReference type="Pfam" id="PF00326">
    <property type="entry name" value="Peptidase_S9"/>
    <property type="match status" value="1"/>
</dbReference>
<sequence>MVTRVHGKNREVPLYLERIQGMTKINREVLFSFILLMLATCPLWGQVTSKKSLTPKDYHRWSTLFLPQISDDGQWASYTKQYDYGEDTLFIRSTKGDAQYVHPGGGQLEFTPDGIKAVISKEGALQLQNLGNGDVEDIGPILGHEMVLNGTWLLIKKMGAENSGYNLEFRSLKTGMTFNLMGVDSHLISPKGDKLLYITKEKGTYALQLLDLGPSKWEPVELRESVFPFQRLVWGPSGNSVAFLQKDGETNEGLGLYFLIIGSKMNWFRLDGEQSFGKVELQLANYRLLVAPDDSKVLFGLEPQKGTPESKVLTNGEIVELWHAQDPLIYPRRQLLRLFQDKTRVWAWWPRTQKTSQLSTPEHPNAIPLPGFDHALVYNPWDNEPQFKRDADMDFYLKELATGKQQLLQEKLPYWGKYVGMSEDGNYLKYFKNGDWWVYHVKKGIHVNLTENLQTDWSFLDYGRKEDEVPYGSPGWDKEGNMILVYDRYDIWQISPDGKRHKRLTRGKEKSIQYRIDRNASFEHDNTHYFSNFMDGIFDGGEGLILKGSGDDLGSGYFFWNKKKGLQTLVYKPKRIYGLKKAKDTQDYMYLEETFEEPTRLVHLKMGQNPKTLADPNAFQSKYEWGRSSLIGYKNKEGEEIEGVLVYPAGYEPGKKYPMVVHIYEQQRYRLHRSVIPTEYIKADYLNPSVFAAEGYFVLYPDIDYEIGKPGESALACVLSSVNKVVDMGLADPERIGLYGASFGGFETTYIISQTDIFATAIAGVAITDLVSSYLSIGEARGLDEAWRYEHHQLRMGDSFKDNFQNFIENSPVYQAHSINTPLLGWVGKDDRNVHWTQSVELYLALRRLKKDHVLLVYPGEKHAIRDIEKQKDLTRRIKEWMDHYLKGHRKKEWMVKEQQ</sequence>
<gene>
    <name evidence="4" type="ORF">FOT42_009955</name>
</gene>
<name>A0A5N5IX40_9FLAO</name>
<keyword evidence="5" id="KW-1185">Reference proteome</keyword>
<keyword evidence="2" id="KW-0472">Membrane</keyword>
<keyword evidence="2" id="KW-0812">Transmembrane</keyword>
<reference evidence="4" key="1">
    <citation type="submission" date="2019-10" db="EMBL/GenBank/DDBJ databases">
        <title>Muricauda hadale sp. nov., a piezophilic bacterium isolated from hadopelagic water of the Mariana Trench.</title>
        <authorList>
            <person name="Wei Y."/>
        </authorList>
    </citation>
    <scope>NUCLEOTIDE SEQUENCE [LARGE SCALE GENOMIC DNA]</scope>
    <source>
        <strain evidence="4">MT-229</strain>
    </source>
</reference>
<dbReference type="Proteomes" id="UP000319204">
    <property type="component" value="Unassembled WGS sequence"/>
</dbReference>
<accession>A0A5N5IX40</accession>
<dbReference type="GO" id="GO:0006508">
    <property type="term" value="P:proteolysis"/>
    <property type="evidence" value="ECO:0007669"/>
    <property type="project" value="InterPro"/>
</dbReference>
<feature type="transmembrane region" description="Helical" evidence="2">
    <location>
        <begin position="29"/>
        <end position="47"/>
    </location>
</feature>
<dbReference type="PANTHER" id="PTHR42776">
    <property type="entry name" value="SERINE PEPTIDASE S9 FAMILY MEMBER"/>
    <property type="match status" value="1"/>
</dbReference>
<evidence type="ECO:0000256" key="1">
    <source>
        <dbReference type="ARBA" id="ARBA00022801"/>
    </source>
</evidence>
<dbReference type="InterPro" id="IPR001375">
    <property type="entry name" value="Peptidase_S9_cat"/>
</dbReference>
<dbReference type="SUPFAM" id="SSF82171">
    <property type="entry name" value="DPP6 N-terminal domain-like"/>
    <property type="match status" value="1"/>
</dbReference>